<dbReference type="Proteomes" id="UP001239111">
    <property type="component" value="Chromosome 3"/>
</dbReference>
<proteinExistence type="predicted"/>
<dbReference type="EMBL" id="CM056743">
    <property type="protein sequence ID" value="KAJ8674466.1"/>
    <property type="molecule type" value="Genomic_DNA"/>
</dbReference>
<comment type="caution">
    <text evidence="1">The sequence shown here is derived from an EMBL/GenBank/DDBJ whole genome shotgun (WGS) entry which is preliminary data.</text>
</comment>
<accession>A0ACC2NTI3</accession>
<evidence type="ECO:0000313" key="1">
    <source>
        <dbReference type="EMBL" id="KAJ8674466.1"/>
    </source>
</evidence>
<sequence>MPTGQEPHGNLTEGSVFNQGDQFSDDDGTGIARQNFFNVQEPNRVQEDGSRTLMKTPKNVEVVPLGAGEFTHYDLEKAIIDQLKAVGFFYSLTIHIHLFVDGIPILDSRNLGLGALLGKIVHPLFGQPLLTSGYYGREEAPNFHDFMSSFQIEYIGSNHENLDDYRVNSDGITTITVSEGGVIDKDQELDVKIAHEDSVAGTEIISCKKNDEEEERYYYSGDESNFGINCRRGLLENTQRIARLEETTFDLPSEQVGVAAVGKPKNSLSPALPVTGCEGPVPDIGNLSLIAYPHLANETSGGSSDGEDENRGNGDAIDNMQDLNGGEENHDDDDPEVEDEGFKNDQNLNNDGDNQEQ</sequence>
<keyword evidence="2" id="KW-1185">Reference proteome</keyword>
<protein>
    <submittedName>
        <fullName evidence="1">Uncharacterized protein</fullName>
    </submittedName>
</protein>
<reference evidence="1" key="1">
    <citation type="submission" date="2023-04" db="EMBL/GenBank/DDBJ databases">
        <title>A chromosome-level genome assembly of the parasitoid wasp Eretmocerus hayati.</title>
        <authorList>
            <person name="Zhong Y."/>
            <person name="Liu S."/>
            <person name="Liu Y."/>
        </authorList>
    </citation>
    <scope>NUCLEOTIDE SEQUENCE</scope>
    <source>
        <strain evidence="1">ZJU_SS_LIU_2023</strain>
    </source>
</reference>
<name>A0ACC2NTI3_9HYME</name>
<gene>
    <name evidence="1" type="ORF">QAD02_005728</name>
</gene>
<evidence type="ECO:0000313" key="2">
    <source>
        <dbReference type="Proteomes" id="UP001239111"/>
    </source>
</evidence>
<organism evidence="1 2">
    <name type="scientific">Eretmocerus hayati</name>
    <dbReference type="NCBI Taxonomy" id="131215"/>
    <lineage>
        <taxon>Eukaryota</taxon>
        <taxon>Metazoa</taxon>
        <taxon>Ecdysozoa</taxon>
        <taxon>Arthropoda</taxon>
        <taxon>Hexapoda</taxon>
        <taxon>Insecta</taxon>
        <taxon>Pterygota</taxon>
        <taxon>Neoptera</taxon>
        <taxon>Endopterygota</taxon>
        <taxon>Hymenoptera</taxon>
        <taxon>Apocrita</taxon>
        <taxon>Proctotrupomorpha</taxon>
        <taxon>Chalcidoidea</taxon>
        <taxon>Aphelinidae</taxon>
        <taxon>Aphelininae</taxon>
        <taxon>Eretmocerus</taxon>
    </lineage>
</organism>